<dbReference type="PANTHER" id="PTHR35335:SF1">
    <property type="entry name" value="UPF0716 PROTEIN FXSA"/>
    <property type="match status" value="1"/>
</dbReference>
<keyword evidence="1" id="KW-1133">Transmembrane helix</keyword>
<feature type="transmembrane region" description="Helical" evidence="1">
    <location>
        <begin position="7"/>
        <end position="28"/>
    </location>
</feature>
<feature type="transmembrane region" description="Helical" evidence="1">
    <location>
        <begin position="72"/>
        <end position="92"/>
    </location>
</feature>
<reference evidence="2 3" key="1">
    <citation type="submission" date="2020-08" db="EMBL/GenBank/DDBJ databases">
        <title>Cohnella phylogeny.</title>
        <authorList>
            <person name="Dunlap C."/>
        </authorList>
    </citation>
    <scope>NUCLEOTIDE SEQUENCE [LARGE SCALE GENOMIC DNA]</scope>
    <source>
        <strain evidence="2 3">DSM 25239</strain>
    </source>
</reference>
<evidence type="ECO:0000313" key="2">
    <source>
        <dbReference type="EMBL" id="MBB6691245.1"/>
    </source>
</evidence>
<accession>A0A841TSU5</accession>
<dbReference type="AlphaFoldDB" id="A0A841TSU5"/>
<dbReference type="NCBIfam" id="NF008528">
    <property type="entry name" value="PRK11463.1-2"/>
    <property type="match status" value="1"/>
</dbReference>
<evidence type="ECO:0000256" key="1">
    <source>
        <dbReference type="SAM" id="Phobius"/>
    </source>
</evidence>
<keyword evidence="1" id="KW-0472">Membrane</keyword>
<name>A0A841TSU5_9BACL</name>
<dbReference type="Pfam" id="PF04186">
    <property type="entry name" value="FxsA"/>
    <property type="match status" value="1"/>
</dbReference>
<dbReference type="GO" id="GO:0016020">
    <property type="term" value="C:membrane"/>
    <property type="evidence" value="ECO:0007669"/>
    <property type="project" value="InterPro"/>
</dbReference>
<sequence length="136" mass="14889">MWLRKAAWLFVIAFVAELAGIVAMGHWIGAWPTFGLLFIGAALGGMLARSEGRKSWEEARRLLQEGRPPGHAVLDGLCVVAGGVLLVIPGFLSDIVGLTLLLPFTRPLYRAAIFVWLEKKFRSGAVRIYRGPFGRG</sequence>
<keyword evidence="3" id="KW-1185">Reference proteome</keyword>
<proteinExistence type="predicted"/>
<dbReference type="Proteomes" id="UP000553776">
    <property type="component" value="Unassembled WGS sequence"/>
</dbReference>
<organism evidence="2 3">
    <name type="scientific">Cohnella xylanilytica</name>
    <dbReference type="NCBI Taxonomy" id="557555"/>
    <lineage>
        <taxon>Bacteria</taxon>
        <taxon>Bacillati</taxon>
        <taxon>Bacillota</taxon>
        <taxon>Bacilli</taxon>
        <taxon>Bacillales</taxon>
        <taxon>Paenibacillaceae</taxon>
        <taxon>Cohnella</taxon>
    </lineage>
</organism>
<protein>
    <submittedName>
        <fullName evidence="2">FxsA family protein</fullName>
    </submittedName>
</protein>
<gene>
    <name evidence="2" type="ORF">H7B90_07545</name>
</gene>
<comment type="caution">
    <text evidence="2">The sequence shown here is derived from an EMBL/GenBank/DDBJ whole genome shotgun (WGS) entry which is preliminary data.</text>
</comment>
<evidence type="ECO:0000313" key="3">
    <source>
        <dbReference type="Proteomes" id="UP000553776"/>
    </source>
</evidence>
<dbReference type="PANTHER" id="PTHR35335">
    <property type="entry name" value="UPF0716 PROTEIN FXSA"/>
    <property type="match status" value="1"/>
</dbReference>
<dbReference type="InterPro" id="IPR007313">
    <property type="entry name" value="FxsA"/>
</dbReference>
<dbReference type="RefSeq" id="WP_185135241.1">
    <property type="nucleotide sequence ID" value="NZ_JACJVR010000024.1"/>
</dbReference>
<dbReference type="EMBL" id="JACJVR010000024">
    <property type="protein sequence ID" value="MBB6691245.1"/>
    <property type="molecule type" value="Genomic_DNA"/>
</dbReference>
<keyword evidence="1" id="KW-0812">Transmembrane</keyword>